<dbReference type="InterPro" id="IPR013785">
    <property type="entry name" value="Aldolase_TIM"/>
</dbReference>
<dbReference type="GO" id="GO:0003824">
    <property type="term" value="F:catalytic activity"/>
    <property type="evidence" value="ECO:0007669"/>
    <property type="project" value="InterPro"/>
</dbReference>
<comment type="caution">
    <text evidence="8">The sequence shown here is derived from an EMBL/GenBank/DDBJ whole genome shotgun (WGS) entry which is preliminary data.</text>
</comment>
<dbReference type="CDD" id="cd01335">
    <property type="entry name" value="Radical_SAM"/>
    <property type="match status" value="1"/>
</dbReference>
<dbReference type="OrthoDB" id="9800840at2"/>
<dbReference type="InterPro" id="IPR036388">
    <property type="entry name" value="WH-like_DNA-bd_sf"/>
</dbReference>
<dbReference type="GO" id="GO:0051539">
    <property type="term" value="F:4 iron, 4 sulfur cluster binding"/>
    <property type="evidence" value="ECO:0007669"/>
    <property type="project" value="UniProtKB-KW"/>
</dbReference>
<keyword evidence="9" id="KW-1185">Reference proteome</keyword>
<evidence type="ECO:0000256" key="4">
    <source>
        <dbReference type="ARBA" id="ARBA00022723"/>
    </source>
</evidence>
<keyword evidence="6" id="KW-0411">Iron-sulfur</keyword>
<keyword evidence="3" id="KW-0949">S-adenosyl-L-methionine</keyword>
<dbReference type="SFLD" id="SFLDS00029">
    <property type="entry name" value="Radical_SAM"/>
    <property type="match status" value="1"/>
</dbReference>
<evidence type="ECO:0000256" key="2">
    <source>
        <dbReference type="ARBA" id="ARBA00022485"/>
    </source>
</evidence>
<evidence type="ECO:0000259" key="7">
    <source>
        <dbReference type="PROSITE" id="PS51918"/>
    </source>
</evidence>
<dbReference type="PANTHER" id="PTHR43787:SF11">
    <property type="entry name" value="UPF0026 PROTEIN SLR1464"/>
    <property type="match status" value="1"/>
</dbReference>
<dbReference type="PANTHER" id="PTHR43787">
    <property type="entry name" value="FEMO COFACTOR BIOSYNTHESIS PROTEIN NIFB-RELATED"/>
    <property type="match status" value="1"/>
</dbReference>
<dbReference type="Pfam" id="PF04055">
    <property type="entry name" value="Radical_SAM"/>
    <property type="match status" value="1"/>
</dbReference>
<protein>
    <submittedName>
        <fullName evidence="8">Wyosine [tRNA(Phe)-imidazoG37] synthetase, radical SAM superfamily</fullName>
    </submittedName>
</protein>
<keyword evidence="4" id="KW-0479">Metal-binding</keyword>
<evidence type="ECO:0000256" key="5">
    <source>
        <dbReference type="ARBA" id="ARBA00023004"/>
    </source>
</evidence>
<dbReference type="InterPro" id="IPR036390">
    <property type="entry name" value="WH_DNA-bd_sf"/>
</dbReference>
<dbReference type="RefSeq" id="WP_092193657.1">
    <property type="nucleotide sequence ID" value="NZ_FOTO01000012.1"/>
</dbReference>
<dbReference type="GO" id="GO:0046872">
    <property type="term" value="F:metal ion binding"/>
    <property type="evidence" value="ECO:0007669"/>
    <property type="project" value="UniProtKB-KW"/>
</dbReference>
<evidence type="ECO:0000313" key="9">
    <source>
        <dbReference type="Proteomes" id="UP000199581"/>
    </source>
</evidence>
<dbReference type="Proteomes" id="UP000199581">
    <property type="component" value="Unassembled WGS sequence"/>
</dbReference>
<dbReference type="SFLD" id="SFLDG01083">
    <property type="entry name" value="Uncharacterised_Radical_SAM_Su"/>
    <property type="match status" value="1"/>
</dbReference>
<evidence type="ECO:0000313" key="8">
    <source>
        <dbReference type="EMBL" id="SFM04292.1"/>
    </source>
</evidence>
<reference evidence="8 9" key="1">
    <citation type="submission" date="2016-10" db="EMBL/GenBank/DDBJ databases">
        <authorList>
            <person name="Varghese N."/>
            <person name="Submissions S."/>
        </authorList>
    </citation>
    <scope>NUCLEOTIDE SEQUENCE [LARGE SCALE GENOMIC DNA]</scope>
    <source>
        <strain evidence="8 9">DSM 1741</strain>
    </source>
</reference>
<dbReference type="PROSITE" id="PS51918">
    <property type="entry name" value="RADICAL_SAM"/>
    <property type="match status" value="1"/>
</dbReference>
<keyword evidence="2" id="KW-0004">4Fe-4S</keyword>
<proteinExistence type="predicted"/>
<name>A0A8G2C5Q3_DESNO</name>
<keyword evidence="5" id="KW-0408">Iron</keyword>
<dbReference type="EMBL" id="FOTO01000012">
    <property type="protein sequence ID" value="SFM04292.1"/>
    <property type="molecule type" value="Genomic_DNA"/>
</dbReference>
<evidence type="ECO:0000256" key="3">
    <source>
        <dbReference type="ARBA" id="ARBA00022691"/>
    </source>
</evidence>
<evidence type="ECO:0000256" key="6">
    <source>
        <dbReference type="ARBA" id="ARBA00023014"/>
    </source>
</evidence>
<dbReference type="SUPFAM" id="SSF102114">
    <property type="entry name" value="Radical SAM enzymes"/>
    <property type="match status" value="1"/>
</dbReference>
<dbReference type="InterPro" id="IPR007197">
    <property type="entry name" value="rSAM"/>
</dbReference>
<organism evidence="8 9">
    <name type="scientific">Desulfomicrobium norvegicum (strain DSM 1741 / NCIMB 8310)</name>
    <name type="common">Desulfovibrio baculatus (strain Norway 4)</name>
    <name type="synonym">Desulfovibrio desulfuricans (strain Norway 4)</name>
    <dbReference type="NCBI Taxonomy" id="52561"/>
    <lineage>
        <taxon>Bacteria</taxon>
        <taxon>Pseudomonadati</taxon>
        <taxon>Thermodesulfobacteriota</taxon>
        <taxon>Desulfovibrionia</taxon>
        <taxon>Desulfovibrionales</taxon>
        <taxon>Desulfomicrobiaceae</taxon>
        <taxon>Desulfomicrobium</taxon>
    </lineage>
</organism>
<dbReference type="InterPro" id="IPR040084">
    <property type="entry name" value="GTPase_Obg"/>
</dbReference>
<feature type="domain" description="Radical SAM core" evidence="7">
    <location>
        <begin position="8"/>
        <end position="236"/>
    </location>
</feature>
<dbReference type="AlphaFoldDB" id="A0A8G2C5Q3"/>
<sequence>MFKHLFGPVPSRRLGMSLGVDLIPLKTCSLDCVYCEIGKTTDLTVKRREYVDIKDIIAELTAYFEQNPDPDYITFAGSGEPTLNVNIKKIINFTKSIKPNIPIAVLTNGTLFDDKNVRDSILQADLVLPSLDAATDKTFKKINRPHKEIKIENYIKGLIDFRQEFRSRIHLEVFILPGYNDHEEELLQIRKAIRRICPDEVHLNTLDRPGILPNLQRASSEDLERIRAFWGLNNVEIIASAKQRENITSYRNDIDSAILETLARRPCTLDDLMMILGLHASEINKYLGTLEESEKIETVRLARGVFYQTKK</sequence>
<comment type="cofactor">
    <cofactor evidence="1">
        <name>[4Fe-4S] cluster</name>
        <dbReference type="ChEBI" id="CHEBI:49883"/>
    </cofactor>
</comment>
<accession>A0A8G2C5Q3</accession>
<dbReference type="Gene3D" id="3.20.20.70">
    <property type="entry name" value="Aldolase class I"/>
    <property type="match status" value="1"/>
</dbReference>
<dbReference type="InterPro" id="IPR058240">
    <property type="entry name" value="rSAM_sf"/>
</dbReference>
<evidence type="ECO:0000256" key="1">
    <source>
        <dbReference type="ARBA" id="ARBA00001966"/>
    </source>
</evidence>
<dbReference type="SUPFAM" id="SSF46785">
    <property type="entry name" value="Winged helix' DNA-binding domain"/>
    <property type="match status" value="1"/>
</dbReference>
<dbReference type="Gene3D" id="1.10.10.10">
    <property type="entry name" value="Winged helix-like DNA-binding domain superfamily/Winged helix DNA-binding domain"/>
    <property type="match status" value="1"/>
</dbReference>
<gene>
    <name evidence="8" type="ORF">SAMN05421830_11269</name>
</gene>